<feature type="chain" id="PRO_5018295175" description="Lipoprotein" evidence="2">
    <location>
        <begin position="28"/>
        <end position="256"/>
    </location>
</feature>
<feature type="compositionally biased region" description="Low complexity" evidence="1">
    <location>
        <begin position="26"/>
        <end position="48"/>
    </location>
</feature>
<evidence type="ECO:0000313" key="3">
    <source>
        <dbReference type="EMBL" id="RMB60813.1"/>
    </source>
</evidence>
<dbReference type="PROSITE" id="PS51257">
    <property type="entry name" value="PROKAR_LIPOPROTEIN"/>
    <property type="match status" value="1"/>
</dbReference>
<gene>
    <name evidence="3" type="ORF">D9543_05750</name>
</gene>
<evidence type="ECO:0000256" key="2">
    <source>
        <dbReference type="SAM" id="SignalP"/>
    </source>
</evidence>
<name>A0A3M0GGU2_9CORY</name>
<dbReference type="Proteomes" id="UP000270649">
    <property type="component" value="Unassembled WGS sequence"/>
</dbReference>
<proteinExistence type="predicted"/>
<evidence type="ECO:0008006" key="5">
    <source>
        <dbReference type="Google" id="ProtNLM"/>
    </source>
</evidence>
<dbReference type="RefSeq" id="WP_121927763.1">
    <property type="nucleotide sequence ID" value="NZ_CP068291.1"/>
</dbReference>
<feature type="signal peptide" evidence="2">
    <location>
        <begin position="1"/>
        <end position="27"/>
    </location>
</feature>
<evidence type="ECO:0000313" key="4">
    <source>
        <dbReference type="Proteomes" id="UP000270649"/>
    </source>
</evidence>
<feature type="region of interest" description="Disordered" evidence="1">
    <location>
        <begin position="26"/>
        <end position="103"/>
    </location>
</feature>
<reference evidence="3 4" key="1">
    <citation type="submission" date="2018-10" db="EMBL/GenBank/DDBJ databases">
        <title>Corynebacterium macginleyi genome sequencing and assembly of the type strain and two clinical samples.</title>
        <authorList>
            <person name="Bernier A.-M."/>
            <person name="Bernard K."/>
        </authorList>
    </citation>
    <scope>NUCLEOTIDE SEQUENCE [LARGE SCALE GENOMIC DNA]</scope>
    <source>
        <strain evidence="3 4">NML 120205</strain>
    </source>
</reference>
<sequence length="256" mass="27673">MYNRNSIFGSTTSAFLALLLLAGCSQSDQSDSGSPFEEISPETTISTERSASAPQSETSKAESAEAEEPDRSSESAKSAEIENDTLAFSNNKPGEGELTDRTQTWEDVEKYGFSKIQLTFFKEPMTGPFIFPVGEAPYMSVSGPVPSVAPIYLKLRTWGLDGDEIAAGDEGCVLRTSAKVPGEQNEHVDTMDLEYRGYVSNPDAPRASSNGEDPSLCSGAVKVYVTGSDESMNFQFSIARKGYPLLNINQEIRAAE</sequence>
<accession>A0A3M0GGU2</accession>
<protein>
    <recommendedName>
        <fullName evidence="5">Lipoprotein</fullName>
    </recommendedName>
</protein>
<feature type="compositionally biased region" description="Basic and acidic residues" evidence="1">
    <location>
        <begin position="94"/>
        <end position="103"/>
    </location>
</feature>
<organism evidence="3 4">
    <name type="scientific">Corynebacterium macginleyi</name>
    <dbReference type="NCBI Taxonomy" id="38290"/>
    <lineage>
        <taxon>Bacteria</taxon>
        <taxon>Bacillati</taxon>
        <taxon>Actinomycetota</taxon>
        <taxon>Actinomycetes</taxon>
        <taxon>Mycobacteriales</taxon>
        <taxon>Corynebacteriaceae</taxon>
        <taxon>Corynebacterium</taxon>
    </lineage>
</organism>
<feature type="compositionally biased region" description="Basic and acidic residues" evidence="1">
    <location>
        <begin position="59"/>
        <end position="80"/>
    </location>
</feature>
<keyword evidence="2" id="KW-0732">Signal</keyword>
<dbReference type="EMBL" id="REGC01000005">
    <property type="protein sequence ID" value="RMB60813.1"/>
    <property type="molecule type" value="Genomic_DNA"/>
</dbReference>
<evidence type="ECO:0000256" key="1">
    <source>
        <dbReference type="SAM" id="MobiDB-lite"/>
    </source>
</evidence>
<dbReference type="AlphaFoldDB" id="A0A3M0GGU2"/>
<comment type="caution">
    <text evidence="3">The sequence shown here is derived from an EMBL/GenBank/DDBJ whole genome shotgun (WGS) entry which is preliminary data.</text>
</comment>